<feature type="domain" description="DNA/pantothenate metabolism flavoprotein C-terminal" evidence="6">
    <location>
        <begin position="193"/>
        <end position="407"/>
    </location>
</feature>
<proteinExistence type="inferred from homology"/>
<dbReference type="GO" id="GO:0071513">
    <property type="term" value="C:phosphopantothenoylcysteine decarboxylase complex"/>
    <property type="evidence" value="ECO:0007669"/>
    <property type="project" value="TreeGrafter"/>
</dbReference>
<comment type="pathway">
    <text evidence="3 4">Cofactor biosynthesis; coenzyme A biosynthesis; CoA from (R)-pantothenate: step 2/5.</text>
</comment>
<comment type="catalytic activity">
    <reaction evidence="3 4">
        <text>N-[(R)-4-phosphopantothenoyl]-L-cysteine + H(+) = (R)-4'-phosphopantetheine + CO2</text>
        <dbReference type="Rhea" id="RHEA:16793"/>
        <dbReference type="ChEBI" id="CHEBI:15378"/>
        <dbReference type="ChEBI" id="CHEBI:16526"/>
        <dbReference type="ChEBI" id="CHEBI:59458"/>
        <dbReference type="ChEBI" id="CHEBI:61723"/>
        <dbReference type="EC" id="4.1.1.36"/>
    </reaction>
</comment>
<dbReference type="Gene3D" id="3.40.50.1950">
    <property type="entry name" value="Flavin prenyltransferase-like"/>
    <property type="match status" value="1"/>
</dbReference>
<dbReference type="GO" id="GO:0015941">
    <property type="term" value="P:pantothenate catabolic process"/>
    <property type="evidence" value="ECO:0007669"/>
    <property type="project" value="InterPro"/>
</dbReference>
<comment type="caution">
    <text evidence="7">The sequence shown here is derived from an EMBL/GenBank/DDBJ whole genome shotgun (WGS) entry which is preliminary data.</text>
</comment>
<comment type="function">
    <text evidence="4">Catalyzes two steps in the biosynthesis of coenzyme A. In the first step cysteine is conjugated to 4'-phosphopantothenate to form 4-phosphopantothenoylcysteine, in the latter compound is decarboxylated to form 4'-phosphopantotheine.</text>
</comment>
<keyword evidence="3" id="KW-0511">Multifunctional enzyme</keyword>
<comment type="pathway">
    <text evidence="3 4">Cofactor biosynthesis; coenzyme A biosynthesis; CoA from (R)-pantothenate: step 3/5.</text>
</comment>
<dbReference type="EMBL" id="BMMF01000005">
    <property type="protein sequence ID" value="GGK33397.1"/>
    <property type="molecule type" value="Genomic_DNA"/>
</dbReference>
<comment type="similarity">
    <text evidence="3 4">In the N-terminal section; belongs to the HFCD (homo-oligomeric flavin containing Cys decarboxylase) superfamily.</text>
</comment>
<keyword evidence="8" id="KW-1185">Reference proteome</keyword>
<dbReference type="GO" id="GO:0046872">
    <property type="term" value="F:metal ion binding"/>
    <property type="evidence" value="ECO:0007669"/>
    <property type="project" value="UniProtKB-KW"/>
</dbReference>
<dbReference type="PANTHER" id="PTHR14359:SF6">
    <property type="entry name" value="PHOSPHOPANTOTHENOYLCYSTEINE DECARBOXYLASE"/>
    <property type="match status" value="1"/>
</dbReference>
<comment type="function">
    <text evidence="3">Catalyzes two sequential steps in the biosynthesis of coenzyme A. In the first step cysteine is conjugated to 4'-phosphopantothenate to form 4-phosphopantothenoylcysteine. In the second step the latter compound is decarboxylated to form 4'-phosphopantotheine.</text>
</comment>
<dbReference type="AlphaFoldDB" id="A0A917Q7D0"/>
<dbReference type="GO" id="GO:0004633">
    <property type="term" value="F:phosphopantothenoylcysteine decarboxylase activity"/>
    <property type="evidence" value="ECO:0007669"/>
    <property type="project" value="UniProtKB-UniRule"/>
</dbReference>
<dbReference type="Gene3D" id="3.40.50.10300">
    <property type="entry name" value="CoaB-like"/>
    <property type="match status" value="1"/>
</dbReference>
<evidence type="ECO:0000313" key="8">
    <source>
        <dbReference type="Proteomes" id="UP000600449"/>
    </source>
</evidence>
<evidence type="ECO:0000313" key="7">
    <source>
        <dbReference type="EMBL" id="GGK33397.1"/>
    </source>
</evidence>
<gene>
    <name evidence="3" type="primary">coaBC</name>
    <name evidence="7" type="ORF">GCM10011322_20120</name>
</gene>
<feature type="binding site" evidence="3">
    <location>
        <position position="336"/>
    </location>
    <ligand>
        <name>CTP</name>
        <dbReference type="ChEBI" id="CHEBI:37563"/>
    </ligand>
</feature>
<keyword evidence="3 4" id="KW-0288">FMN</keyword>
<feature type="region of interest" description="Phosphopantothenate--cysteine ligase" evidence="3">
    <location>
        <begin position="198"/>
        <end position="423"/>
    </location>
</feature>
<feature type="binding site" evidence="3">
    <location>
        <position position="295"/>
    </location>
    <ligand>
        <name>CTP</name>
        <dbReference type="ChEBI" id="CHEBI:37563"/>
    </ligand>
</feature>
<feature type="domain" description="Flavoprotein" evidence="5">
    <location>
        <begin position="7"/>
        <end position="174"/>
    </location>
</feature>
<dbReference type="Pfam" id="PF02441">
    <property type="entry name" value="Flavoprotein"/>
    <property type="match status" value="1"/>
</dbReference>
<dbReference type="RefSeq" id="WP_188912335.1">
    <property type="nucleotide sequence ID" value="NZ_BMMF01000005.1"/>
</dbReference>
<evidence type="ECO:0000259" key="5">
    <source>
        <dbReference type="Pfam" id="PF02441"/>
    </source>
</evidence>
<dbReference type="GO" id="GO:0015937">
    <property type="term" value="P:coenzyme A biosynthetic process"/>
    <property type="evidence" value="ECO:0007669"/>
    <property type="project" value="UniProtKB-UniRule"/>
</dbReference>
<comment type="catalytic activity">
    <reaction evidence="3 4">
        <text>(R)-4'-phosphopantothenate + L-cysteine + CTP = N-[(R)-4-phosphopantothenoyl]-L-cysteine + CMP + diphosphate + H(+)</text>
        <dbReference type="Rhea" id="RHEA:19397"/>
        <dbReference type="ChEBI" id="CHEBI:10986"/>
        <dbReference type="ChEBI" id="CHEBI:15378"/>
        <dbReference type="ChEBI" id="CHEBI:33019"/>
        <dbReference type="ChEBI" id="CHEBI:35235"/>
        <dbReference type="ChEBI" id="CHEBI:37563"/>
        <dbReference type="ChEBI" id="CHEBI:59458"/>
        <dbReference type="ChEBI" id="CHEBI:60377"/>
        <dbReference type="EC" id="6.3.2.5"/>
    </reaction>
</comment>
<evidence type="ECO:0000256" key="2">
    <source>
        <dbReference type="ARBA" id="ARBA00023239"/>
    </source>
</evidence>
<feature type="binding site" evidence="3">
    <location>
        <position position="354"/>
    </location>
    <ligand>
        <name>CTP</name>
        <dbReference type="ChEBI" id="CHEBI:37563"/>
    </ligand>
</feature>
<keyword evidence="2 3" id="KW-0456">Lyase</keyword>
<comment type="similarity">
    <text evidence="3 4">In the C-terminal section; belongs to the PPC synthetase family.</text>
</comment>
<keyword evidence="1 3" id="KW-0210">Decarboxylase</keyword>
<dbReference type="GO" id="GO:0004632">
    <property type="term" value="F:phosphopantothenate--cysteine ligase activity"/>
    <property type="evidence" value="ECO:0007669"/>
    <property type="project" value="UniProtKB-UniRule"/>
</dbReference>
<keyword evidence="3 4" id="KW-0285">Flavoprotein</keyword>
<feature type="region of interest" description="Phosphopantothenoylcysteine decarboxylase" evidence="3">
    <location>
        <begin position="1"/>
        <end position="197"/>
    </location>
</feature>
<dbReference type="Proteomes" id="UP000600449">
    <property type="component" value="Unassembled WGS sequence"/>
</dbReference>
<sequence length="423" mass="43491">MTLDGTRILLVVGGGIAAYKALDLIRRLRERGARVRCILTAGAQAFVTPLAAAALSGEKAFTDLFDREDEAAIGHIRLAREADVVVVAPATANLMARMAQGQADDLATTVLLATTAPILLAPAMNPTMWGHPATRRNRATLEADGVAFVGPGSGRMAEPESGPGRLAEPVEIADAVERLVAARAESARARGPLAGRHVLVTSGPTHEPIDPVRYIANRSSGKQGHAIAAAAAAAGARVTLVSGPVAIADPPGVAVVRAESAREMLAAVEAALPADVAIFAAAVADWRAAEAKPSKLKKDGTTPAPLALALNPDILATIARRPREPGSGRPALVVGFAAETDDVVENARAKLARKGCDLVVANDVSAAGGGVMGGDFNAVHLVSPEGVETWARAAKDEVARRLVAHLASRLAASSQEKAQEPSQ</sequence>
<feature type="binding site" evidence="3">
    <location>
        <position position="285"/>
    </location>
    <ligand>
        <name>CTP</name>
        <dbReference type="ChEBI" id="CHEBI:37563"/>
    </ligand>
</feature>
<dbReference type="InterPro" id="IPR036551">
    <property type="entry name" value="Flavin_trans-like"/>
</dbReference>
<feature type="binding site" evidence="3">
    <location>
        <begin position="312"/>
        <end position="315"/>
    </location>
    <ligand>
        <name>CTP</name>
        <dbReference type="ChEBI" id="CHEBI:37563"/>
    </ligand>
</feature>
<dbReference type="HAMAP" id="MF_02225">
    <property type="entry name" value="CoaBC"/>
    <property type="match status" value="1"/>
</dbReference>
<dbReference type="SUPFAM" id="SSF102645">
    <property type="entry name" value="CoaB-like"/>
    <property type="match status" value="1"/>
</dbReference>
<dbReference type="NCBIfam" id="TIGR00521">
    <property type="entry name" value="coaBC_dfp"/>
    <property type="match status" value="1"/>
</dbReference>
<dbReference type="PANTHER" id="PTHR14359">
    <property type="entry name" value="HOMO-OLIGOMERIC FLAVIN CONTAINING CYS DECARBOXYLASE FAMILY"/>
    <property type="match status" value="1"/>
</dbReference>
<evidence type="ECO:0000256" key="3">
    <source>
        <dbReference type="HAMAP-Rule" id="MF_02225"/>
    </source>
</evidence>
<dbReference type="InterPro" id="IPR007085">
    <property type="entry name" value="DNA/pantothenate-metab_flavo_C"/>
</dbReference>
<accession>A0A917Q7D0</accession>
<dbReference type="InterPro" id="IPR003382">
    <property type="entry name" value="Flavoprotein"/>
</dbReference>
<name>A0A917Q7D0_9HYPH</name>
<dbReference type="InterPro" id="IPR005252">
    <property type="entry name" value="CoaBC"/>
</dbReference>
<reference evidence="7 8" key="1">
    <citation type="journal article" date="2014" name="Int. J. Syst. Evol. Microbiol.">
        <title>Complete genome sequence of Corynebacterium casei LMG S-19264T (=DSM 44701T), isolated from a smear-ripened cheese.</title>
        <authorList>
            <consortium name="US DOE Joint Genome Institute (JGI-PGF)"/>
            <person name="Walter F."/>
            <person name="Albersmeier A."/>
            <person name="Kalinowski J."/>
            <person name="Ruckert C."/>
        </authorList>
    </citation>
    <scope>NUCLEOTIDE SEQUENCE [LARGE SCALE GENOMIC DNA]</scope>
    <source>
        <strain evidence="7 8">CGMCC 1.9161</strain>
    </source>
</reference>
<feature type="binding site" evidence="3">
    <location>
        <position position="350"/>
    </location>
    <ligand>
        <name>CTP</name>
        <dbReference type="ChEBI" id="CHEBI:37563"/>
    </ligand>
</feature>
<dbReference type="SUPFAM" id="SSF52507">
    <property type="entry name" value="Homo-oligomeric flavin-containing Cys decarboxylases, HFCD"/>
    <property type="match status" value="1"/>
</dbReference>
<comment type="cofactor">
    <cofactor evidence="3">
        <name>FMN</name>
        <dbReference type="ChEBI" id="CHEBI:58210"/>
    </cofactor>
    <text evidence="3">Binds 1 FMN per subunit.</text>
</comment>
<evidence type="ECO:0000256" key="4">
    <source>
        <dbReference type="RuleBase" id="RU364078"/>
    </source>
</evidence>
<evidence type="ECO:0000256" key="1">
    <source>
        <dbReference type="ARBA" id="ARBA00022793"/>
    </source>
</evidence>
<dbReference type="GO" id="GO:0010181">
    <property type="term" value="F:FMN binding"/>
    <property type="evidence" value="ECO:0007669"/>
    <property type="project" value="UniProtKB-UniRule"/>
</dbReference>
<dbReference type="EC" id="6.3.2.5" evidence="3"/>
<keyword evidence="3" id="KW-0479">Metal-binding</keyword>
<evidence type="ECO:0000259" key="6">
    <source>
        <dbReference type="Pfam" id="PF04127"/>
    </source>
</evidence>
<keyword evidence="3 4" id="KW-0436">Ligase</keyword>
<comment type="caution">
    <text evidence="3">Lacks conserved residue(s) required for the propagation of feature annotation.</text>
</comment>
<dbReference type="Pfam" id="PF04127">
    <property type="entry name" value="DFP"/>
    <property type="match status" value="1"/>
</dbReference>
<keyword evidence="3" id="KW-0460">Magnesium</keyword>
<comment type="cofactor">
    <cofactor evidence="3">
        <name>Mg(2+)</name>
        <dbReference type="ChEBI" id="CHEBI:18420"/>
    </cofactor>
</comment>
<organism evidence="7 8">
    <name type="scientific">Salinarimonas ramus</name>
    <dbReference type="NCBI Taxonomy" id="690164"/>
    <lineage>
        <taxon>Bacteria</taxon>
        <taxon>Pseudomonadati</taxon>
        <taxon>Pseudomonadota</taxon>
        <taxon>Alphaproteobacteria</taxon>
        <taxon>Hyphomicrobiales</taxon>
        <taxon>Salinarimonadaceae</taxon>
        <taxon>Salinarimonas</taxon>
    </lineage>
</organism>
<dbReference type="InterPro" id="IPR035929">
    <property type="entry name" value="CoaB-like_sf"/>
</dbReference>
<dbReference type="EC" id="4.1.1.36" evidence="3"/>
<protein>
    <recommendedName>
        <fullName evidence="3">Coenzyme A biosynthesis bifunctional protein CoaBC</fullName>
    </recommendedName>
    <alternativeName>
        <fullName evidence="3">DNA/pantothenate metabolism flavoprotein</fullName>
    </alternativeName>
    <alternativeName>
        <fullName evidence="3">Phosphopantothenoylcysteine synthetase/decarboxylase</fullName>
        <shortName evidence="3">PPCS-PPCDC</shortName>
    </alternativeName>
    <domain>
        <recommendedName>
            <fullName evidence="3">Phosphopantothenoylcysteine decarboxylase</fullName>
            <shortName evidence="3">PPC decarboxylase</shortName>
            <shortName evidence="3">PPC-DC</shortName>
            <ecNumber evidence="3">4.1.1.36</ecNumber>
        </recommendedName>
        <alternativeName>
            <fullName evidence="3">CoaC</fullName>
        </alternativeName>
    </domain>
    <domain>
        <recommendedName>
            <fullName evidence="3">Phosphopantothenate--cysteine ligase</fullName>
            <ecNumber evidence="3">6.3.2.5</ecNumber>
        </recommendedName>
        <alternativeName>
            <fullName evidence="3">CoaB</fullName>
        </alternativeName>
        <alternativeName>
            <fullName evidence="3">Phosphopantothenoylcysteine synthetase</fullName>
            <shortName evidence="3">PPC synthetase</shortName>
            <shortName evidence="3">PPC-S</shortName>
        </alternativeName>
    </domain>
</protein>